<organism evidence="1 2">
    <name type="scientific">Hypoxylon rubiginosum</name>
    <dbReference type="NCBI Taxonomy" id="110542"/>
    <lineage>
        <taxon>Eukaryota</taxon>
        <taxon>Fungi</taxon>
        <taxon>Dikarya</taxon>
        <taxon>Ascomycota</taxon>
        <taxon>Pezizomycotina</taxon>
        <taxon>Sordariomycetes</taxon>
        <taxon>Xylariomycetidae</taxon>
        <taxon>Xylariales</taxon>
        <taxon>Hypoxylaceae</taxon>
        <taxon>Hypoxylon</taxon>
    </lineage>
</organism>
<gene>
    <name evidence="1" type="ORF">F4820DRAFT_449356</name>
</gene>
<keyword evidence="2" id="KW-1185">Reference proteome</keyword>
<evidence type="ECO:0000313" key="1">
    <source>
        <dbReference type="EMBL" id="KAI4864042.1"/>
    </source>
</evidence>
<dbReference type="EMBL" id="MU393492">
    <property type="protein sequence ID" value="KAI4864042.1"/>
    <property type="molecule type" value="Genomic_DNA"/>
</dbReference>
<dbReference type="Proteomes" id="UP001497700">
    <property type="component" value="Unassembled WGS sequence"/>
</dbReference>
<evidence type="ECO:0000313" key="2">
    <source>
        <dbReference type="Proteomes" id="UP001497700"/>
    </source>
</evidence>
<protein>
    <submittedName>
        <fullName evidence="1">Uncharacterized protein</fullName>
    </submittedName>
</protein>
<proteinExistence type="predicted"/>
<name>A0ACB9YXW1_9PEZI</name>
<sequence length="279" mass="30820">MFLAYEWTICKEPSFPLQVLSNRTSAAFMLTLIHSLCTYWAFYFLPLYFQAVKGLSSFNPGIDTLPIFAGIIPFAMIGGGILSKWGRYKPVHLNSSTAAWVCFQLLLAAGSGLLAGILLPAMQTPLDESLMALTIGIWAFGRGFGSVWGVAIPSAVFNNECRLRADSTIQDPELVQYLSGGRAYEYATQTFFESVENSTPRQEVVQVFTQVSRKSLLTPRPSIQKLVVFIYIANIAGSSKSLRTTWLVGVAFGGVGFLITLLEKEIKLRDKLETKYGLE</sequence>
<accession>A0ACB9YXW1</accession>
<reference evidence="1 2" key="1">
    <citation type="journal article" date="2022" name="New Phytol.">
        <title>Ecological generalism drives hyperdiversity of secondary metabolite gene clusters in xylarialean endophytes.</title>
        <authorList>
            <person name="Franco M.E.E."/>
            <person name="Wisecaver J.H."/>
            <person name="Arnold A.E."/>
            <person name="Ju Y.M."/>
            <person name="Slot J.C."/>
            <person name="Ahrendt S."/>
            <person name="Moore L.P."/>
            <person name="Eastman K.E."/>
            <person name="Scott K."/>
            <person name="Konkel Z."/>
            <person name="Mondo S.J."/>
            <person name="Kuo A."/>
            <person name="Hayes R.D."/>
            <person name="Haridas S."/>
            <person name="Andreopoulos B."/>
            <person name="Riley R."/>
            <person name="LaButti K."/>
            <person name="Pangilinan J."/>
            <person name="Lipzen A."/>
            <person name="Amirebrahimi M."/>
            <person name="Yan J."/>
            <person name="Adam C."/>
            <person name="Keymanesh K."/>
            <person name="Ng V."/>
            <person name="Louie K."/>
            <person name="Northen T."/>
            <person name="Drula E."/>
            <person name="Henrissat B."/>
            <person name="Hsieh H.M."/>
            <person name="Youens-Clark K."/>
            <person name="Lutzoni F."/>
            <person name="Miadlikowska J."/>
            <person name="Eastwood D.C."/>
            <person name="Hamelin R.C."/>
            <person name="Grigoriev I.V."/>
            <person name="U'Ren J.M."/>
        </authorList>
    </citation>
    <scope>NUCLEOTIDE SEQUENCE [LARGE SCALE GENOMIC DNA]</scope>
    <source>
        <strain evidence="1 2">CBS 119005</strain>
    </source>
</reference>
<comment type="caution">
    <text evidence="1">The sequence shown here is derived from an EMBL/GenBank/DDBJ whole genome shotgun (WGS) entry which is preliminary data.</text>
</comment>